<feature type="transmembrane region" description="Helical" evidence="2">
    <location>
        <begin position="79"/>
        <end position="102"/>
    </location>
</feature>
<feature type="region of interest" description="Disordered" evidence="1">
    <location>
        <begin position="1"/>
        <end position="28"/>
    </location>
</feature>
<comment type="caution">
    <text evidence="4">The sequence shown here is derived from an EMBL/GenBank/DDBJ whole genome shotgun (WGS) entry which is preliminary data.</text>
</comment>
<dbReference type="Gene3D" id="3.40.50.300">
    <property type="entry name" value="P-loop containing nucleotide triphosphate hydrolases"/>
    <property type="match status" value="1"/>
</dbReference>
<keyword evidence="2" id="KW-1133">Transmembrane helix</keyword>
<gene>
    <name evidence="4" type="ORF">AK812_SmicGene42437</name>
</gene>
<name>A0A1Q9C3K0_SYMMI</name>
<dbReference type="InterPro" id="IPR006073">
    <property type="entry name" value="GTP-bd"/>
</dbReference>
<dbReference type="Proteomes" id="UP000186817">
    <property type="component" value="Unassembled WGS sequence"/>
</dbReference>
<evidence type="ECO:0000259" key="3">
    <source>
        <dbReference type="Pfam" id="PF01926"/>
    </source>
</evidence>
<keyword evidence="5" id="KW-1185">Reference proteome</keyword>
<organism evidence="4 5">
    <name type="scientific">Symbiodinium microadriaticum</name>
    <name type="common">Dinoflagellate</name>
    <name type="synonym">Zooxanthella microadriatica</name>
    <dbReference type="NCBI Taxonomy" id="2951"/>
    <lineage>
        <taxon>Eukaryota</taxon>
        <taxon>Sar</taxon>
        <taxon>Alveolata</taxon>
        <taxon>Dinophyceae</taxon>
        <taxon>Suessiales</taxon>
        <taxon>Symbiodiniaceae</taxon>
        <taxon>Symbiodinium</taxon>
    </lineage>
</organism>
<proteinExistence type="predicted"/>
<feature type="domain" description="G" evidence="3">
    <location>
        <begin position="616"/>
        <end position="724"/>
    </location>
</feature>
<feature type="transmembrane region" description="Helical" evidence="2">
    <location>
        <begin position="114"/>
        <end position="138"/>
    </location>
</feature>
<evidence type="ECO:0000256" key="1">
    <source>
        <dbReference type="SAM" id="MobiDB-lite"/>
    </source>
</evidence>
<dbReference type="EMBL" id="LSRX01001756">
    <property type="protein sequence ID" value="OLP77492.1"/>
    <property type="molecule type" value="Genomic_DNA"/>
</dbReference>
<feature type="transmembrane region" description="Helical" evidence="2">
    <location>
        <begin position="289"/>
        <end position="312"/>
    </location>
</feature>
<feature type="transmembrane region" description="Helical" evidence="2">
    <location>
        <begin position="37"/>
        <end position="58"/>
    </location>
</feature>
<reference evidence="4 5" key="1">
    <citation type="submission" date="2016-02" db="EMBL/GenBank/DDBJ databases">
        <title>Genome analysis of coral dinoflagellate symbionts highlights evolutionary adaptations to a symbiotic lifestyle.</title>
        <authorList>
            <person name="Aranda M."/>
            <person name="Li Y."/>
            <person name="Liew Y.J."/>
            <person name="Baumgarten S."/>
            <person name="Simakov O."/>
            <person name="Wilson M."/>
            <person name="Piel J."/>
            <person name="Ashoor H."/>
            <person name="Bougouffa S."/>
            <person name="Bajic V.B."/>
            <person name="Ryu T."/>
            <person name="Ravasi T."/>
            <person name="Bayer T."/>
            <person name="Micklem G."/>
            <person name="Kim H."/>
            <person name="Bhak J."/>
            <person name="Lajeunesse T.C."/>
            <person name="Voolstra C.R."/>
        </authorList>
    </citation>
    <scope>NUCLEOTIDE SEQUENCE [LARGE SCALE GENOMIC DNA]</scope>
    <source>
        <strain evidence="4 5">CCMP2467</strain>
    </source>
</reference>
<dbReference type="SUPFAM" id="SSF52540">
    <property type="entry name" value="P-loop containing nucleoside triphosphate hydrolases"/>
    <property type="match status" value="1"/>
</dbReference>
<evidence type="ECO:0000256" key="2">
    <source>
        <dbReference type="SAM" id="Phobius"/>
    </source>
</evidence>
<dbReference type="OrthoDB" id="411847at2759"/>
<evidence type="ECO:0000313" key="4">
    <source>
        <dbReference type="EMBL" id="OLP77492.1"/>
    </source>
</evidence>
<keyword evidence="2" id="KW-0812">Transmembrane</keyword>
<feature type="transmembrane region" description="Helical" evidence="2">
    <location>
        <begin position="159"/>
        <end position="185"/>
    </location>
</feature>
<accession>A0A1Q9C3K0</accession>
<dbReference type="GO" id="GO:0005525">
    <property type="term" value="F:GTP binding"/>
    <property type="evidence" value="ECO:0007669"/>
    <property type="project" value="InterPro"/>
</dbReference>
<dbReference type="Pfam" id="PF01926">
    <property type="entry name" value="MMR_HSR1"/>
    <property type="match status" value="1"/>
</dbReference>
<feature type="compositionally biased region" description="Low complexity" evidence="1">
    <location>
        <begin position="1"/>
        <end position="20"/>
    </location>
</feature>
<feature type="transmembrane region" description="Helical" evidence="2">
    <location>
        <begin position="191"/>
        <end position="208"/>
    </location>
</feature>
<protein>
    <recommendedName>
        <fullName evidence="3">G domain-containing protein</fullName>
    </recommendedName>
</protein>
<evidence type="ECO:0000313" key="5">
    <source>
        <dbReference type="Proteomes" id="UP000186817"/>
    </source>
</evidence>
<sequence>MVRPQTPLLTTAPAATPPTAHVSQSSEPWSNISSDQILYSMLAASLVSVLFRMILTVFDAARTTRSTSIPETAGASAKFQFLVFAAVNVLLQIGGSLSQGLLATKWVLAGEQVGPPLVACFCVVAASTELLVSAGLAAHIRSVLVKAAIKRQIKIRFTCISHMFATQVGKLCILLIAVSVPVLVFSLSDKPLKLAGWLGANVGILLWANSQFKSIGLMDWEVWDELKPITQSASRELTVVEFLQETGLTSPQEGSSCSDRWRCKLNDEDELLLRHRRSLMLQVFPGRRWLCFVHGCLLTVFTLLGSAVPAVMVCYCLSQVPKLVHVDVVGGWMPDFEPTMDRHYIRLEEDWKASLTLNFDLDLGQASRFLFCRPQGACEDLEPREHSDQVTLSAIIDPTAFGTCNLTLFGIRSRTYHFTVLALTHLKAQVQPAQKVRFPEYQVQLRHYRADIVQSANMTRLGVQVAVSFDSAFMKMESSAQSCHPKSNECRREEVQALPDNRLTAGIDLATSSNLSLLLKLQPKESALCENLTVTYAVDVSVIDIKKELELLAESVSTLQARADSMLDFDSAESKEVGKQLQVAMQKRDNILRQAYEEKTPDVDYSTSLGKLTFLAVGLTGTGKSELCRWMTGNLDKCTPSSGTTSKTSEVIRVQSLPFKDPNMSPMIEWIDTPGRGDTRGQAEDAELWNRTMRNLLNQSGSRIDNIVWVMNAAWQRGTADRDMMLRELRRSFGIQLYPHLSIVLNFLPHSANKTQFAEELTKQKEKYADWIMSIEDEMFSWGVEARRGVEKQVKDLAVYGVSIDPKHYRLKPDGLPLSAPYLSKFPPFSHPAGAADLLRLFNSTRERKVRGAPGLLVNNSHSRIGPGILQSLDEISCDLCGFYPQAKQGFQTIQRWVPGLAVKRLRLRGTDLSMDDGAIAVPRSAECGDPDAKQWPPSWPQRIARPRNLTANVKATHIDVLLPADAEDASSISRKLCFCEAPNCNESWRFGQGGLDIPPFGNCPEPFHKFPFMTSKFPPMFFAQVGSRLVGLVDKPAPKPTIEEGLVEFAAEKRRLAHKKELPVIDMTSNEVRGLKLDEDELQDLGGGGGALGIAKAAVIDDMVYLLLSESLSAVERLLTIDMKSNTTAIFDHRSRFPPQAYSCIVAHGHDLFLLPGESDHVLRINVVTKAFTTHPLPISWEMGWESNCSYAIVVQDKIFAFPTFREASSFGSLCILVVRLGSEITFNRIDQNLGFEFEEEYESDSRKFGAVALDGRVYAGPIDTIAGTEIWVFSATSEEKVASIPVEQGFCGAVVWGRRLVMGSCMGDQLLFVNVDTEEQQIIDLPYRPERAGGIDMFAFGSSLYLAPYSNNQFLRVDLENRTIC</sequence>
<keyword evidence="2" id="KW-0472">Membrane</keyword>
<dbReference type="InterPro" id="IPR027417">
    <property type="entry name" value="P-loop_NTPase"/>
</dbReference>